<dbReference type="RefSeq" id="WP_405274742.1">
    <property type="nucleotide sequence ID" value="NZ_JBBHLI010000002.1"/>
</dbReference>
<accession>A0ABU9E727</accession>
<protein>
    <submittedName>
        <fullName evidence="1">Uncharacterized protein</fullName>
    </submittedName>
</protein>
<comment type="caution">
    <text evidence="1">The sequence shown here is derived from an EMBL/GenBank/DDBJ whole genome shotgun (WGS) entry which is preliminary data.</text>
</comment>
<sequence length="203" mass="22484">MNAGVRLVQTYLHLNGYFSVAELPVIRQSRGGEYREVTDLDLLALRYPRAEYVVPGGPGTRGDLRTRTDSLLVQNRELVDVIIAEVKEGKARINDTLRSREALQTALRRVGCCPESILDETVEELRRSGTSELTAEEAGIPTRIRLVAFGAGASGAREGFEVISLKHVARFIEEHLDRYHDVLNPADLGGTALGLLHLLRKLK</sequence>
<dbReference type="EMBL" id="JBBHLI010000002">
    <property type="protein sequence ID" value="MEK9500522.1"/>
    <property type="molecule type" value="Genomic_DNA"/>
</dbReference>
<organism evidence="1 2">
    <name type="scientific">Gaopeijia maritima</name>
    <dbReference type="NCBI Taxonomy" id="3119007"/>
    <lineage>
        <taxon>Bacteria</taxon>
        <taxon>Pseudomonadati</taxon>
        <taxon>Gemmatimonadota</taxon>
        <taxon>Longimicrobiia</taxon>
        <taxon>Gaopeijiales</taxon>
        <taxon>Gaopeijiaceae</taxon>
        <taxon>Gaopeijia</taxon>
    </lineage>
</organism>
<keyword evidence="2" id="KW-1185">Reference proteome</keyword>
<reference evidence="1 2" key="1">
    <citation type="submission" date="2024-02" db="EMBL/GenBank/DDBJ databases">
        <title>A novel Gemmatimonadota bacterium.</title>
        <authorList>
            <person name="Du Z.-J."/>
            <person name="Ye Y.-Q."/>
        </authorList>
    </citation>
    <scope>NUCLEOTIDE SEQUENCE [LARGE SCALE GENOMIC DNA]</scope>
    <source>
        <strain evidence="1 2">DH-20</strain>
    </source>
</reference>
<evidence type="ECO:0000313" key="1">
    <source>
        <dbReference type="EMBL" id="MEK9500522.1"/>
    </source>
</evidence>
<name>A0ABU9E727_9BACT</name>
<gene>
    <name evidence="1" type="ORF">WI372_06000</name>
</gene>
<proteinExistence type="predicted"/>
<dbReference type="Proteomes" id="UP001484239">
    <property type="component" value="Unassembled WGS sequence"/>
</dbReference>
<evidence type="ECO:0000313" key="2">
    <source>
        <dbReference type="Proteomes" id="UP001484239"/>
    </source>
</evidence>